<sequence length="160" mass="18464">MTTTGSTIMNFADTIPIPGRNSLLWPRASALSLLGQYEMTRYDHKKSLFEHIQRYRGSQEWNQVDASGYTPLINTRRYTTRTSLQGAAQGCRMAMVELICIHNARAVAQNRAVQAQQQIEKEEEEEWARAIVAIKAKQERDADEYSQSQAANRMRLWERR</sequence>
<name>A0ABQ7I796_9HELO</name>
<evidence type="ECO:0000313" key="1">
    <source>
        <dbReference type="EMBL" id="KAF7915877.1"/>
    </source>
</evidence>
<comment type="caution">
    <text evidence="1">The sequence shown here is derived from an EMBL/GenBank/DDBJ whole genome shotgun (WGS) entry which is preliminary data.</text>
</comment>
<proteinExistence type="predicted"/>
<accession>A0ABQ7I796</accession>
<reference evidence="1 2" key="1">
    <citation type="journal article" date="2020" name="Genome Biol. Evol.">
        <title>Comparative genomics of Sclerotiniaceae.</title>
        <authorList>
            <person name="Valero Jimenez C.A."/>
            <person name="Steentjes M."/>
            <person name="Scholten O.E."/>
            <person name="Van Kan J.A.L."/>
        </authorList>
    </citation>
    <scope>NUCLEOTIDE SEQUENCE [LARGE SCALE GENOMIC DNA]</scope>
    <source>
        <strain evidence="1 2">B1</strain>
    </source>
</reference>
<protein>
    <submittedName>
        <fullName evidence="1">Uncharacterized protein</fullName>
    </submittedName>
</protein>
<dbReference type="RefSeq" id="XP_038805093.1">
    <property type="nucleotide sequence ID" value="XM_038958579.1"/>
</dbReference>
<dbReference type="Proteomes" id="UP000783213">
    <property type="component" value="Unassembled WGS sequence"/>
</dbReference>
<organism evidence="1 2">
    <name type="scientific">Botrytis deweyae</name>
    <dbReference type="NCBI Taxonomy" id="2478750"/>
    <lineage>
        <taxon>Eukaryota</taxon>
        <taxon>Fungi</taxon>
        <taxon>Dikarya</taxon>
        <taxon>Ascomycota</taxon>
        <taxon>Pezizomycotina</taxon>
        <taxon>Leotiomycetes</taxon>
        <taxon>Helotiales</taxon>
        <taxon>Sclerotiniaceae</taxon>
        <taxon>Botrytis</taxon>
    </lineage>
</organism>
<dbReference type="GeneID" id="62237728"/>
<gene>
    <name evidence="1" type="ORF">EAE98_010957</name>
</gene>
<keyword evidence="2" id="KW-1185">Reference proteome</keyword>
<evidence type="ECO:0000313" key="2">
    <source>
        <dbReference type="Proteomes" id="UP000783213"/>
    </source>
</evidence>
<dbReference type="EMBL" id="RCSX01000042">
    <property type="protein sequence ID" value="KAF7915877.1"/>
    <property type="molecule type" value="Genomic_DNA"/>
</dbReference>